<dbReference type="PANTHER" id="PTHR12991">
    <property type="entry name" value="NITROGEN PERMEASE REGULATOR 2/TUMOR SUPPRESSOR CANDIDATE 4"/>
    <property type="match status" value="1"/>
</dbReference>
<evidence type="ECO:0000256" key="1">
    <source>
        <dbReference type="ARBA" id="ARBA00008433"/>
    </source>
</evidence>
<dbReference type="InterPro" id="IPR009348">
    <property type="entry name" value="NPR2-like"/>
</dbReference>
<reference evidence="3 4" key="1">
    <citation type="journal article" date="2019" name="Nat. Ecol. Evol.">
        <title>Megaphylogeny resolves global patterns of mushroom evolution.</title>
        <authorList>
            <person name="Varga T."/>
            <person name="Krizsan K."/>
            <person name="Foldi C."/>
            <person name="Dima B."/>
            <person name="Sanchez-Garcia M."/>
            <person name="Sanchez-Ramirez S."/>
            <person name="Szollosi G.J."/>
            <person name="Szarkandi J.G."/>
            <person name="Papp V."/>
            <person name="Albert L."/>
            <person name="Andreopoulos W."/>
            <person name="Angelini C."/>
            <person name="Antonin V."/>
            <person name="Barry K.W."/>
            <person name="Bougher N.L."/>
            <person name="Buchanan P."/>
            <person name="Buyck B."/>
            <person name="Bense V."/>
            <person name="Catcheside P."/>
            <person name="Chovatia M."/>
            <person name="Cooper J."/>
            <person name="Damon W."/>
            <person name="Desjardin D."/>
            <person name="Finy P."/>
            <person name="Geml J."/>
            <person name="Haridas S."/>
            <person name="Hughes K."/>
            <person name="Justo A."/>
            <person name="Karasinski D."/>
            <person name="Kautmanova I."/>
            <person name="Kiss B."/>
            <person name="Kocsube S."/>
            <person name="Kotiranta H."/>
            <person name="LaButti K.M."/>
            <person name="Lechner B.E."/>
            <person name="Liimatainen K."/>
            <person name="Lipzen A."/>
            <person name="Lukacs Z."/>
            <person name="Mihaltcheva S."/>
            <person name="Morgado L.N."/>
            <person name="Niskanen T."/>
            <person name="Noordeloos M.E."/>
            <person name="Ohm R.A."/>
            <person name="Ortiz-Santana B."/>
            <person name="Ovrebo C."/>
            <person name="Racz N."/>
            <person name="Riley R."/>
            <person name="Savchenko A."/>
            <person name="Shiryaev A."/>
            <person name="Soop K."/>
            <person name="Spirin V."/>
            <person name="Szebenyi C."/>
            <person name="Tomsovsky M."/>
            <person name="Tulloss R.E."/>
            <person name="Uehling J."/>
            <person name="Grigoriev I.V."/>
            <person name="Vagvolgyi C."/>
            <person name="Papp T."/>
            <person name="Martin F.M."/>
            <person name="Miettinen O."/>
            <person name="Hibbett D.S."/>
            <person name="Nagy L.G."/>
        </authorList>
    </citation>
    <scope>NUCLEOTIDE SEQUENCE [LARGE SCALE GENOMIC DNA]</scope>
    <source>
        <strain evidence="3 4">OMC1185</strain>
    </source>
</reference>
<gene>
    <name evidence="3" type="ORF">OE88DRAFT_1653728</name>
</gene>
<dbReference type="EMBL" id="ML213505">
    <property type="protein sequence ID" value="TFK55086.1"/>
    <property type="molecule type" value="Genomic_DNA"/>
</dbReference>
<comment type="similarity">
    <text evidence="1">Belongs to the NPR2 family.</text>
</comment>
<dbReference type="GO" id="GO:1990130">
    <property type="term" value="C:GATOR1 complex"/>
    <property type="evidence" value="ECO:0007669"/>
    <property type="project" value="TreeGrafter"/>
</dbReference>
<dbReference type="OrthoDB" id="338854at2759"/>
<dbReference type="Pfam" id="PF06218">
    <property type="entry name" value="NPR2"/>
    <property type="match status" value="1"/>
</dbReference>
<feature type="region of interest" description="Disordered" evidence="2">
    <location>
        <begin position="588"/>
        <end position="672"/>
    </location>
</feature>
<feature type="region of interest" description="Disordered" evidence="2">
    <location>
        <begin position="470"/>
        <end position="563"/>
    </location>
</feature>
<organism evidence="3 4">
    <name type="scientific">Heliocybe sulcata</name>
    <dbReference type="NCBI Taxonomy" id="5364"/>
    <lineage>
        <taxon>Eukaryota</taxon>
        <taxon>Fungi</taxon>
        <taxon>Dikarya</taxon>
        <taxon>Basidiomycota</taxon>
        <taxon>Agaricomycotina</taxon>
        <taxon>Agaricomycetes</taxon>
        <taxon>Gloeophyllales</taxon>
        <taxon>Gloeophyllaceae</taxon>
        <taxon>Heliocybe</taxon>
    </lineage>
</organism>
<proteinExistence type="inferred from homology"/>
<feature type="region of interest" description="Disordered" evidence="2">
    <location>
        <begin position="63"/>
        <end position="91"/>
    </location>
</feature>
<feature type="compositionally biased region" description="Basic and acidic residues" evidence="2">
    <location>
        <begin position="510"/>
        <end position="527"/>
    </location>
</feature>
<dbReference type="STRING" id="5364.A0A5C3NF34"/>
<sequence length="746" mass="82561">MAPNSDSFLPRIQSVFYAIFDVRQGPKIVFQVPEALIAVSNQGPITASSSTVSFSSLNGLELNSRSNPTSRASSVSVSSNPRGAFSLNSPSKQSLSIDNSKYLFHFDDISKFVIPPSPLCGRLVTCATRDHRIIGFPVELMGKYERNYFRYNLCFVFERQADLSCYEPIVRKIARVLTACEEESAFLSSPPSPMAMLAILEQLYEDLNSYSETSIPIDAFNSMELKIFPFYPNPPPVKDWDVPLALINLAKRIEPNWDLTIGKVIKHIDGVNHVSRIAYLADCDLDLTRDAISHLLYYQVVMTIDIFQYSNMYTLRKSIQWLADEQHVREECGLYVTKPGKRIPDFPRLLHLYSRLKPGKSVFEWSQEHDVIDQGVDVRRFVSFGVIKGFLRRIHRYPMLIKSTTPPGQANGVRHNRNASSSSLGRKRGKAVLNSPTWNSGPQPEIDRGKVPKAPPTLASVNTELAVSARNSPISPLTDSASPSVVSFTDSPDQGRRRVRSPVQMLLRQPENEKELSEAEKSLEKLRSQTQGLIMGRNRSNAERSKERQQGERGDLPRSKLGRGITGSAFWNATLALSGAATLATGPTAPRGFGTGNLPNIGEPKEVLQSPVATRPRRSSSIISGATGLKRSPSMPPIQAPIPIQSSSLSSPTIGLSQSQPRTRPRLPSTSQRFGHVANMSSSTSNPPGPLSHTSQSAFPPTFLELLDGEHHSDELGTKFEVGWPMLEVWLAAIPESEGRVEVIYR</sequence>
<feature type="compositionally biased region" description="Polar residues" evidence="2">
    <location>
        <begin position="470"/>
        <end position="492"/>
    </location>
</feature>
<evidence type="ECO:0000313" key="3">
    <source>
        <dbReference type="EMBL" id="TFK55086.1"/>
    </source>
</evidence>
<dbReference type="Proteomes" id="UP000305948">
    <property type="component" value="Unassembled WGS sequence"/>
</dbReference>
<evidence type="ECO:0000313" key="4">
    <source>
        <dbReference type="Proteomes" id="UP000305948"/>
    </source>
</evidence>
<feature type="compositionally biased region" description="Basic and acidic residues" evidence="2">
    <location>
        <begin position="540"/>
        <end position="558"/>
    </location>
</feature>
<dbReference type="GO" id="GO:0010508">
    <property type="term" value="P:positive regulation of autophagy"/>
    <property type="evidence" value="ECO:0007669"/>
    <property type="project" value="TreeGrafter"/>
</dbReference>
<feature type="region of interest" description="Disordered" evidence="2">
    <location>
        <begin position="677"/>
        <end position="696"/>
    </location>
</feature>
<dbReference type="GO" id="GO:0005096">
    <property type="term" value="F:GTPase activator activity"/>
    <property type="evidence" value="ECO:0007669"/>
    <property type="project" value="TreeGrafter"/>
</dbReference>
<protein>
    <submittedName>
        <fullName evidence="3">NPR2-domain-containing protein</fullName>
    </submittedName>
</protein>
<keyword evidence="4" id="KW-1185">Reference proteome</keyword>
<name>A0A5C3NF34_9AGAM</name>
<feature type="compositionally biased region" description="Low complexity" evidence="2">
    <location>
        <begin position="641"/>
        <end position="659"/>
    </location>
</feature>
<dbReference type="GO" id="GO:1904262">
    <property type="term" value="P:negative regulation of TORC1 signaling"/>
    <property type="evidence" value="ECO:0007669"/>
    <property type="project" value="TreeGrafter"/>
</dbReference>
<feature type="compositionally biased region" description="Low complexity" evidence="2">
    <location>
        <begin position="63"/>
        <end position="82"/>
    </location>
</feature>
<evidence type="ECO:0000256" key="2">
    <source>
        <dbReference type="SAM" id="MobiDB-lite"/>
    </source>
</evidence>
<accession>A0A5C3NF34</accession>
<dbReference type="PANTHER" id="PTHR12991:SF10">
    <property type="entry name" value="GATOR COMPLEX PROTEIN NPRL2"/>
    <property type="match status" value="1"/>
</dbReference>
<feature type="region of interest" description="Disordered" evidence="2">
    <location>
        <begin position="402"/>
        <end position="456"/>
    </location>
</feature>
<dbReference type="AlphaFoldDB" id="A0A5C3NF34"/>
<dbReference type="GO" id="GO:0005774">
    <property type="term" value="C:vacuolar membrane"/>
    <property type="evidence" value="ECO:0007669"/>
    <property type="project" value="TreeGrafter"/>
</dbReference>